<proteinExistence type="predicted"/>
<dbReference type="EMBL" id="CP039897">
    <property type="protein sequence ID" value="QCL79123.1"/>
    <property type="molecule type" value="Genomic_DNA"/>
</dbReference>
<protein>
    <submittedName>
        <fullName evidence="1">Uncharacterized protein</fullName>
    </submittedName>
</protein>
<evidence type="ECO:0000313" key="1">
    <source>
        <dbReference type="EMBL" id="QCL79123.1"/>
    </source>
</evidence>
<name>A0A0F4FVG9_AGRTU</name>
<dbReference type="AlphaFoldDB" id="A0A0F4FVG9"/>
<accession>A0A0F4FVG9</accession>
<organism evidence="1 2">
    <name type="scientific">Agrobacterium tumefaciens</name>
    <dbReference type="NCBI Taxonomy" id="358"/>
    <lineage>
        <taxon>Bacteria</taxon>
        <taxon>Pseudomonadati</taxon>
        <taxon>Pseudomonadota</taxon>
        <taxon>Alphaproteobacteria</taxon>
        <taxon>Hyphomicrobiales</taxon>
        <taxon>Rhizobiaceae</taxon>
        <taxon>Rhizobium/Agrobacterium group</taxon>
        <taxon>Agrobacterium</taxon>
        <taxon>Agrobacterium tumefaciens complex</taxon>
    </lineage>
</organism>
<evidence type="ECO:0000313" key="2">
    <source>
        <dbReference type="Proteomes" id="UP000298579"/>
    </source>
</evidence>
<dbReference type="Proteomes" id="UP000298579">
    <property type="component" value="Chromosome circular"/>
</dbReference>
<sequence>MAYDWSGGRTRRLRRMKLGVVASSLILLALLASLVLG</sequence>
<reference evidence="1 2" key="1">
    <citation type="submission" date="2019-04" db="EMBL/GenBank/DDBJ databases">
        <title>Complete genome sequence of Agrobacterium tumefaciens CFBP5877.</title>
        <authorList>
            <person name="Huang Y.-Y."/>
            <person name="Chiang H.-Y."/>
            <person name="Chou L."/>
            <person name="Lai E.-M."/>
            <person name="Kuo C.-H."/>
        </authorList>
    </citation>
    <scope>NUCLEOTIDE SEQUENCE [LARGE SCALE GENOMIC DNA]</scope>
    <source>
        <strain evidence="1 2">CFBP5877</strain>
    </source>
</reference>
<gene>
    <name evidence="1" type="ORF">CFBP5877_08595</name>
</gene>